<dbReference type="AlphaFoldDB" id="A0A5R9DTD7"/>
<feature type="domain" description="PTS EIIB type-3" evidence="8">
    <location>
        <begin position="1"/>
        <end position="107"/>
    </location>
</feature>
<dbReference type="Gene3D" id="3.40.50.2300">
    <property type="match status" value="1"/>
</dbReference>
<keyword evidence="3" id="KW-0762">Sugar transport</keyword>
<evidence type="ECO:0000256" key="2">
    <source>
        <dbReference type="ARBA" id="ARBA00022553"/>
    </source>
</evidence>
<proteinExistence type="predicted"/>
<dbReference type="PANTHER" id="PTHR34581">
    <property type="entry name" value="PTS SYSTEM N,N'-DIACETYLCHITOBIOSE-SPECIFIC EIIB COMPONENT"/>
    <property type="match status" value="1"/>
</dbReference>
<sequence length="112" mass="12292">MKKVLIICAAGMSSSLIAKKTTDFFKTKNVPIELDATTVSKAPQLIQRGDFDFYLVSPQAKMSYEGLAKEAEKMGLPIDNIPPQSYIPTEAGITSLAKQVFTQLKPQLQAEK</sequence>
<feature type="modified residue" description="Phosphocysteine; by EIIA" evidence="7">
    <location>
        <position position="8"/>
    </location>
</feature>
<dbReference type="InterPro" id="IPR003501">
    <property type="entry name" value="PTS_EIIB_2/3"/>
</dbReference>
<evidence type="ECO:0000313" key="10">
    <source>
        <dbReference type="Proteomes" id="UP000306420"/>
    </source>
</evidence>
<evidence type="ECO:0000259" key="8">
    <source>
        <dbReference type="PROSITE" id="PS51100"/>
    </source>
</evidence>
<evidence type="ECO:0000256" key="1">
    <source>
        <dbReference type="ARBA" id="ARBA00022448"/>
    </source>
</evidence>
<dbReference type="InterPro" id="IPR051819">
    <property type="entry name" value="PTS_sugar-specific_EIIB"/>
</dbReference>
<evidence type="ECO:0000256" key="7">
    <source>
        <dbReference type="PROSITE-ProRule" id="PRU00423"/>
    </source>
</evidence>
<dbReference type="InterPro" id="IPR013012">
    <property type="entry name" value="PTS_EIIB_3"/>
</dbReference>
<gene>
    <name evidence="9" type="ORF">FEZ33_08885</name>
</gene>
<evidence type="ECO:0000313" key="9">
    <source>
        <dbReference type="EMBL" id="TLQ40198.1"/>
    </source>
</evidence>
<dbReference type="RefSeq" id="WP_138405032.1">
    <property type="nucleotide sequence ID" value="NZ_VBSP01000034.1"/>
</dbReference>
<keyword evidence="4" id="KW-0808">Transferase</keyword>
<protein>
    <submittedName>
        <fullName evidence="9">PTS cellobiose transporter subunit IIB</fullName>
    </submittedName>
</protein>
<dbReference type="InterPro" id="IPR036095">
    <property type="entry name" value="PTS_EIIB-like_sf"/>
</dbReference>
<dbReference type="PANTHER" id="PTHR34581:SF2">
    <property type="entry name" value="PTS SYSTEM N,N'-DIACETYLCHITOBIOSE-SPECIFIC EIIB COMPONENT"/>
    <property type="match status" value="1"/>
</dbReference>
<keyword evidence="5" id="KW-0598">Phosphotransferase system</keyword>
<dbReference type="GO" id="GO:0016301">
    <property type="term" value="F:kinase activity"/>
    <property type="evidence" value="ECO:0007669"/>
    <property type="project" value="UniProtKB-KW"/>
</dbReference>
<organism evidence="9 10">
    <name type="scientific">Ruoffia tabacinasalis</name>
    <dbReference type="NCBI Taxonomy" id="87458"/>
    <lineage>
        <taxon>Bacteria</taxon>
        <taxon>Bacillati</taxon>
        <taxon>Bacillota</taxon>
        <taxon>Bacilli</taxon>
        <taxon>Lactobacillales</taxon>
        <taxon>Aerococcaceae</taxon>
        <taxon>Ruoffia</taxon>
    </lineage>
</organism>
<name>A0A5R9DTD7_9LACT</name>
<evidence type="ECO:0000256" key="5">
    <source>
        <dbReference type="ARBA" id="ARBA00022683"/>
    </source>
</evidence>
<evidence type="ECO:0000256" key="3">
    <source>
        <dbReference type="ARBA" id="ARBA00022597"/>
    </source>
</evidence>
<reference evidence="9 10" key="1">
    <citation type="submission" date="2019-05" db="EMBL/GenBank/DDBJ databases">
        <title>The metagenome of a microbial culture collection derived from dairy environment covers the genomic content of the human microbiome.</title>
        <authorList>
            <person name="Roder T."/>
            <person name="Wuthrich D."/>
            <person name="Sattari Z."/>
            <person name="Von Ah U."/>
            <person name="Bar C."/>
            <person name="Ronchi F."/>
            <person name="Macpherson A.J."/>
            <person name="Ganal-Vonarburg S.C."/>
            <person name="Bruggmann R."/>
            <person name="Vergeres G."/>
        </authorList>
    </citation>
    <scope>NUCLEOTIDE SEQUENCE [LARGE SCALE GENOMIC DNA]</scope>
    <source>
        <strain evidence="9 10">FAM 24227</strain>
    </source>
</reference>
<dbReference type="GO" id="GO:0009401">
    <property type="term" value="P:phosphoenolpyruvate-dependent sugar phosphotransferase system"/>
    <property type="evidence" value="ECO:0007669"/>
    <property type="project" value="UniProtKB-KW"/>
</dbReference>
<dbReference type="Proteomes" id="UP000306420">
    <property type="component" value="Unassembled WGS sequence"/>
</dbReference>
<evidence type="ECO:0000256" key="4">
    <source>
        <dbReference type="ARBA" id="ARBA00022679"/>
    </source>
</evidence>
<accession>A0A5R9DTD7</accession>
<keyword evidence="1" id="KW-0813">Transport</keyword>
<dbReference type="GO" id="GO:0008982">
    <property type="term" value="F:protein-N(PI)-phosphohistidine-sugar phosphotransferase activity"/>
    <property type="evidence" value="ECO:0007669"/>
    <property type="project" value="InterPro"/>
</dbReference>
<comment type="caution">
    <text evidence="9">The sequence shown here is derived from an EMBL/GenBank/DDBJ whole genome shotgun (WGS) entry which is preliminary data.</text>
</comment>
<dbReference type="Pfam" id="PF02302">
    <property type="entry name" value="PTS_IIB"/>
    <property type="match status" value="1"/>
</dbReference>
<dbReference type="EMBL" id="VBSP01000034">
    <property type="protein sequence ID" value="TLQ40198.1"/>
    <property type="molecule type" value="Genomic_DNA"/>
</dbReference>
<dbReference type="PROSITE" id="PS51100">
    <property type="entry name" value="PTS_EIIB_TYPE_3"/>
    <property type="match status" value="1"/>
</dbReference>
<dbReference type="NCBIfam" id="NF007155">
    <property type="entry name" value="PRK09590.1"/>
    <property type="match status" value="1"/>
</dbReference>
<evidence type="ECO:0000256" key="6">
    <source>
        <dbReference type="ARBA" id="ARBA00022777"/>
    </source>
</evidence>
<keyword evidence="2" id="KW-0597">Phosphoprotein</keyword>
<keyword evidence="6" id="KW-0418">Kinase</keyword>
<dbReference type="OrthoDB" id="9808134at2"/>
<dbReference type="SUPFAM" id="SSF52794">
    <property type="entry name" value="PTS system IIB component-like"/>
    <property type="match status" value="1"/>
</dbReference>